<sequence>MAESNYLKEELQLKENVNYLFEVKNGDGVKNVDPVKFPDGTTVSLALVDYNQLNVAEQELASENNSSIAYSDDKYLLVAIYDNANHEVFHNAPIVINREVVNTFLDVYKPEIDKVRGVVNVPNTLIFDKDGKLTSDYEHAVNTMLESIHALPRNESTKVNIARKLADDVENYGGMQRSYGVIDAALNAANVINAGKSWGDISASELVGMRTNYDNSQVLKRDEIESAYNSLNIALEDHDGKLDGLRLSKEEQILRDAGLFFDDGIGSILKSPQTDSVWQIYTDSTDDVPNRVYYSPLAFSSQDDVPLEVIGDDSDNLKIITKKDIQEAAAMAIETLSDRDRVYIGADNRAELSMHYLAGLSTSEVTDDLSDLAWSSSIDNGFKDVLTQFDNNDFVDTVISAGKRKLNDSAMAQKYRIGYYPVTEGRLSEDLNYIKVSGQQIHDYIKFNNNFGKLETVYDVLYDLPFDGYRTMNQWYTDMVASSEGAIKPVRVKDITDDFSSAKLDAFANVIPGFDRSEYETDVWQTLYGVSDEDNSRVKVIRRTVWNKGDIKGFQETYDNVSELLEMDSFKPSLDAEQAVLGENSDAKAHLIALDVNVAAEELGEELFEGDEGLLNIVSPLQKKYSDVDFSDLDFSAILKQLDSGSFPIGTNREGDNFFLKFDEDGMDQDVIAIVDKNGDFAVQTVNSPYGDVGYPMNVRSDIHDEIASEYDEDTLYQDKNSDIKNLIYYDWMNTAKELANANNIGIQEQTISELAKIDSQKNVSDVEKSDISGQLNSASSMAEALYDGSVIEILNSESGLRTQLRLSADSRLNAKQQGRQFSGLYDVDGEDNYVVSCDYRTDSSGVWQHGYNNVWSSSLSRDDFVSDSIQADGFISDLVGSDSYDLALSSLVIKDIGLSDSNWKQDLVNMHMINQHSALLVDNSKSFEKIRSNAGMYLKSHVKIEPMQTVGRQVSEIAEMVTDLRINIDSVTGHIVVAFAPELEFDSFEELISSDKFAKYVAESVVDEECKSYFDKNGLSNDVDVDSEHYADFIEYKKSCLVSIPQLSMNNADLKNMFNIPTTNDNEKIQTVENVIGNSDCSKIIEKKIEAMNELPVYTFDQHNNEYISEKLGDLLSGNGYSLSVADKDGQCVLKLSNELEEDSTETYHDNVVDMLSEIAGQDSEDYIGIDMFRQFNFSGITNDFGNPDVTSSMLEKAQETAFVPYRSQYDEVQFVYFDSELDKPQVVVFDLNEIARFKRYFDDKSPNIKTFIDEVKESNDSIVNILAWSSKWNGIAISGHDIDSADSLKKQLDVVYNELPGLDKTMFLIDEDTFNPINGIPVPKIYREIDGQYEQYLSVEDMVLHDDMIQKSIINHQVEIDKPFNDLVEKVQTEYKNVVVGNSAATLALENGQQFYVEQNFPNGTKAVVTLIPYENLSNDEKKLVKGKEDELIGKTVIYGSHGDVIATTPTVPLTKDLVDGYYANMLSYLETNTGYKSYPVGDMLQEKIADVRKHIIPSVGTVEDIDKKVIVTDKHLDDSGDKLNRNGIKGR</sequence>
<keyword evidence="2" id="KW-1185">Reference proteome</keyword>
<reference evidence="2" key="1">
    <citation type="submission" date="2019-03" db="EMBL/GenBank/DDBJ databases">
        <title>Weissella sp. 26KH-42 Genome sequencing.</title>
        <authorList>
            <person name="Heo J."/>
            <person name="Kim S.-J."/>
            <person name="Kim J.-S."/>
            <person name="Hong S.-B."/>
            <person name="Kwon S.-W."/>
        </authorList>
    </citation>
    <scope>NUCLEOTIDE SEQUENCE [LARGE SCALE GENOMIC DNA]</scope>
    <source>
        <strain evidence="2">26KH-42</strain>
    </source>
</reference>
<dbReference type="RefSeq" id="WP_133364466.1">
    <property type="nucleotide sequence ID" value="NZ_CP037940.1"/>
</dbReference>
<organism evidence="1 2">
    <name type="scientific">Periweissella cryptocerci</name>
    <dbReference type="NCBI Taxonomy" id="2506420"/>
    <lineage>
        <taxon>Bacteria</taxon>
        <taxon>Bacillati</taxon>
        <taxon>Bacillota</taxon>
        <taxon>Bacilli</taxon>
        <taxon>Lactobacillales</taxon>
        <taxon>Lactobacillaceae</taxon>
        <taxon>Periweissella</taxon>
    </lineage>
</organism>
<gene>
    <name evidence="1" type="ORF">EQG49_13380</name>
</gene>
<proteinExistence type="predicted"/>
<evidence type="ECO:0000313" key="1">
    <source>
        <dbReference type="EMBL" id="QBO37389.1"/>
    </source>
</evidence>
<accession>A0A4P6YWV1</accession>
<dbReference type="EMBL" id="CP037940">
    <property type="protein sequence ID" value="QBO37389.1"/>
    <property type="molecule type" value="Genomic_DNA"/>
</dbReference>
<protein>
    <submittedName>
        <fullName evidence="1">Uncharacterized protein</fullName>
    </submittedName>
</protein>
<name>A0A4P6YWV1_9LACO</name>
<evidence type="ECO:0000313" key="2">
    <source>
        <dbReference type="Proteomes" id="UP000292886"/>
    </source>
</evidence>
<dbReference type="KEGG" id="wei:EQG49_13380"/>
<dbReference type="Proteomes" id="UP000292886">
    <property type="component" value="Chromosome"/>
</dbReference>
<dbReference type="OrthoDB" id="2587378at2"/>